<dbReference type="Pfam" id="PF01145">
    <property type="entry name" value="Band_7"/>
    <property type="match status" value="1"/>
</dbReference>
<dbReference type="GO" id="GO:0016020">
    <property type="term" value="C:membrane"/>
    <property type="evidence" value="ECO:0007669"/>
    <property type="project" value="UniProtKB-SubCell"/>
</dbReference>
<dbReference type="PANTHER" id="PTHR42911">
    <property type="entry name" value="MODULATOR OF FTSH PROTEASE HFLC"/>
    <property type="match status" value="1"/>
</dbReference>
<protein>
    <recommendedName>
        <fullName evidence="3">Protein HflK</fullName>
    </recommendedName>
</protein>
<dbReference type="NCBIfam" id="TIGR01933">
    <property type="entry name" value="hflK"/>
    <property type="match status" value="1"/>
</dbReference>
<dbReference type="SUPFAM" id="SSF117892">
    <property type="entry name" value="Band 7/SPFH domain"/>
    <property type="match status" value="1"/>
</dbReference>
<dbReference type="InterPro" id="IPR036013">
    <property type="entry name" value="Band_7/SPFH_dom_sf"/>
</dbReference>
<evidence type="ECO:0000259" key="4">
    <source>
        <dbReference type="SMART" id="SM00244"/>
    </source>
</evidence>
<comment type="subcellular location">
    <subcellularLocation>
        <location evidence="1">Membrane</location>
        <topology evidence="1">Single-pass membrane protein</topology>
    </subcellularLocation>
</comment>
<dbReference type="CDD" id="cd03404">
    <property type="entry name" value="SPFH_HflK"/>
    <property type="match status" value="1"/>
</dbReference>
<dbReference type="AlphaFoldDB" id="A0A3A4NRF8"/>
<keyword evidence="3" id="KW-1133">Transmembrane helix</keyword>
<feature type="transmembrane region" description="Helical" evidence="3">
    <location>
        <begin position="41"/>
        <end position="62"/>
    </location>
</feature>
<keyword evidence="5" id="KW-0378">Hydrolase</keyword>
<dbReference type="EMBL" id="QZKU01000105">
    <property type="protein sequence ID" value="RJP18121.1"/>
    <property type="molecule type" value="Genomic_DNA"/>
</dbReference>
<keyword evidence="3" id="KW-0472">Membrane</keyword>
<dbReference type="SMART" id="SM00244">
    <property type="entry name" value="PHB"/>
    <property type="match status" value="1"/>
</dbReference>
<evidence type="ECO:0000313" key="6">
    <source>
        <dbReference type="Proteomes" id="UP000265882"/>
    </source>
</evidence>
<keyword evidence="5" id="KW-0645">Protease</keyword>
<comment type="similarity">
    <text evidence="2 3">Belongs to the band 7/mec-2 family. HflK subfamily.</text>
</comment>
<feature type="domain" description="Band 7" evidence="4">
    <location>
        <begin position="56"/>
        <end position="246"/>
    </location>
</feature>
<comment type="function">
    <text evidence="3">HflC and HflK could encode or regulate a protease.</text>
</comment>
<evidence type="ECO:0000256" key="3">
    <source>
        <dbReference type="RuleBase" id="RU364113"/>
    </source>
</evidence>
<sequence length="350" mass="39749">MPGRNPDCRNERNWCSTVKWADNRSEFSSELLILRRISRRLLFWIFILAVICYPLSGIYIVGVNETGILKKFGRVVNRRVSSGLHYRIPWPVDKVIKVSTKEIRRFQAGFGADPEEVNRYERDFGALDGNRLGSFVVPYCITGDKNIIHMKIIAQYRIDDPKAYLTRFKDAEGVALRCIQSAILKRLSYADVDSALTAGRVVLQKDILADVQKQLSDLNTGITVFSAEIKNARPPASVAQAFKDVINAREELRAMVHDAQAYRNQIIPEGKAEAARILNEAQAYKTKKIAHARGEAQRFELLASEFNKDKELTTRRLRLDTLAEILPSVRKLIVGTEQGEDIANLRFLTR</sequence>
<keyword evidence="3" id="KW-0812">Transmembrane</keyword>
<dbReference type="InterPro" id="IPR001107">
    <property type="entry name" value="Band_7"/>
</dbReference>
<name>A0A3A4NRF8_ABYX5</name>
<dbReference type="PANTHER" id="PTHR42911:SF1">
    <property type="entry name" value="MODULATOR OF FTSH PROTEASE HFLC"/>
    <property type="match status" value="1"/>
</dbReference>
<comment type="caution">
    <text evidence="5">The sequence shown here is derived from an EMBL/GenBank/DDBJ whole genome shotgun (WGS) entry which is preliminary data.</text>
</comment>
<dbReference type="InterPro" id="IPR010201">
    <property type="entry name" value="HflK"/>
</dbReference>
<reference evidence="5 6" key="1">
    <citation type="journal article" date="2017" name="ISME J.">
        <title>Energy and carbon metabolisms in a deep terrestrial subsurface fluid microbial community.</title>
        <authorList>
            <person name="Momper L."/>
            <person name="Jungbluth S.P."/>
            <person name="Lee M.D."/>
            <person name="Amend J.P."/>
        </authorList>
    </citation>
    <scope>NUCLEOTIDE SEQUENCE [LARGE SCALE GENOMIC DNA]</scope>
    <source>
        <strain evidence="5">SURF_5</strain>
    </source>
</reference>
<evidence type="ECO:0000256" key="1">
    <source>
        <dbReference type="ARBA" id="ARBA00004167"/>
    </source>
</evidence>
<dbReference type="GO" id="GO:0006508">
    <property type="term" value="P:proteolysis"/>
    <property type="evidence" value="ECO:0007669"/>
    <property type="project" value="UniProtKB-KW"/>
</dbReference>
<gene>
    <name evidence="5" type="primary">hflK</name>
    <name evidence="5" type="ORF">C4520_14825</name>
</gene>
<dbReference type="Proteomes" id="UP000265882">
    <property type="component" value="Unassembled WGS sequence"/>
</dbReference>
<evidence type="ECO:0000313" key="5">
    <source>
        <dbReference type="EMBL" id="RJP18121.1"/>
    </source>
</evidence>
<comment type="subunit">
    <text evidence="3">HflC and HflK may interact to form a multimeric complex.</text>
</comment>
<accession>A0A3A4NRF8</accession>
<evidence type="ECO:0000256" key="2">
    <source>
        <dbReference type="ARBA" id="ARBA00006971"/>
    </source>
</evidence>
<dbReference type="GO" id="GO:0008233">
    <property type="term" value="F:peptidase activity"/>
    <property type="evidence" value="ECO:0007669"/>
    <property type="project" value="UniProtKB-KW"/>
</dbReference>
<organism evidence="5 6">
    <name type="scientific">Abyssobacteria bacterium (strain SURF_5)</name>
    <dbReference type="NCBI Taxonomy" id="2093360"/>
    <lineage>
        <taxon>Bacteria</taxon>
        <taxon>Pseudomonadati</taxon>
        <taxon>Candidatus Hydrogenedentota</taxon>
        <taxon>Candidatus Abyssobacteria</taxon>
    </lineage>
</organism>
<dbReference type="Gene3D" id="3.30.479.30">
    <property type="entry name" value="Band 7 domain"/>
    <property type="match status" value="1"/>
</dbReference>
<proteinExistence type="inferred from homology"/>